<feature type="transmembrane region" description="Helical" evidence="1">
    <location>
        <begin position="223"/>
        <end position="243"/>
    </location>
</feature>
<dbReference type="AlphaFoldDB" id="A0A433ZT13"/>
<reference evidence="2 3" key="1">
    <citation type="submission" date="2017-08" db="EMBL/GenBank/DDBJ databases">
        <title>Draft genome sequence of pheromone producing symbiont Morganella morganii, of the female New Zealand grass grub Costelytra giveni.</title>
        <authorList>
            <person name="Laugraud A."/>
            <person name="Young S.D."/>
            <person name="Hurst M.H."/>
        </authorList>
    </citation>
    <scope>NUCLEOTIDE SEQUENCE [LARGE SCALE GENOMIC DNA]</scope>
    <source>
        <strain evidence="2 3">MMsCG</strain>
    </source>
</reference>
<keyword evidence="1" id="KW-0812">Transmembrane</keyword>
<evidence type="ECO:0000256" key="1">
    <source>
        <dbReference type="SAM" id="Phobius"/>
    </source>
</evidence>
<proteinExistence type="predicted"/>
<gene>
    <name evidence="2" type="ORF">CKG00_01665</name>
</gene>
<evidence type="ECO:0000313" key="2">
    <source>
        <dbReference type="EMBL" id="RUT65246.1"/>
    </source>
</evidence>
<sequence>MSDKKYDPTMSGYLGDILSGKAKINELRPQHEFFDAIGLEKQLRDNERVIVLLTLKEAAGILEDLKNNVRSYIRDAYSLTSSYIGNIREGFSVAELLREFNFKFGITATEYIAANGSVMIKLSGYAGLRHRLNATTFLANNSKIIGMGIGQRGLNAATIDGMRYTFIAAAGFRVLQLIFQKDYDLYNFIGDITMDVAKLGVASFAAWGIGSTILVFASVVSPLLLAVGVFVIGLGATYILNAIDDHFHLSEKIIAKMREVKNLPEIDKYWKGNR</sequence>
<feature type="transmembrane region" description="Helical" evidence="1">
    <location>
        <begin position="196"/>
        <end position="217"/>
    </location>
</feature>
<accession>A0A433ZT13</accession>
<name>A0A433ZT13_MORMO</name>
<keyword evidence="1" id="KW-0472">Membrane</keyword>
<organism evidence="2 3">
    <name type="scientific">Morganella morganii</name>
    <name type="common">Proteus morganii</name>
    <dbReference type="NCBI Taxonomy" id="582"/>
    <lineage>
        <taxon>Bacteria</taxon>
        <taxon>Pseudomonadati</taxon>
        <taxon>Pseudomonadota</taxon>
        <taxon>Gammaproteobacteria</taxon>
        <taxon>Enterobacterales</taxon>
        <taxon>Morganellaceae</taxon>
        <taxon>Morganella</taxon>
    </lineage>
</organism>
<dbReference type="Proteomes" id="UP000286908">
    <property type="component" value="Unassembled WGS sequence"/>
</dbReference>
<evidence type="ECO:0000313" key="3">
    <source>
        <dbReference type="Proteomes" id="UP000286908"/>
    </source>
</evidence>
<dbReference type="OrthoDB" id="6463042at2"/>
<keyword evidence="1" id="KW-1133">Transmembrane helix</keyword>
<protein>
    <recommendedName>
        <fullName evidence="4">Inner membrane protein yafU</fullName>
    </recommendedName>
</protein>
<evidence type="ECO:0008006" key="4">
    <source>
        <dbReference type="Google" id="ProtNLM"/>
    </source>
</evidence>
<comment type="caution">
    <text evidence="2">The sequence shown here is derived from an EMBL/GenBank/DDBJ whole genome shotgun (WGS) entry which is preliminary data.</text>
</comment>
<dbReference type="EMBL" id="NRQY01000001">
    <property type="protein sequence ID" value="RUT65246.1"/>
    <property type="molecule type" value="Genomic_DNA"/>
</dbReference>